<evidence type="ECO:0000313" key="2">
    <source>
        <dbReference type="Proteomes" id="UP000194948"/>
    </source>
</evidence>
<sequence>MKILYISISGNTRSFVKRLVSYAATEHNTQIEVKEIQENSTLEKETTSFFTFVPTYLDGGNGVDNGDTEILTETMREYLEYQENFRYCLGVVGSGNKNFNHQYCLTAKQYAQKFDFPFLADYELRGTQEDLEHVFNVLSVAISNI</sequence>
<dbReference type="AlphaFoldDB" id="A0AAQ3W9J1"/>
<dbReference type="RefSeq" id="WP_086312731.1">
    <property type="nucleotide sequence ID" value="NZ_CP147244.1"/>
</dbReference>
<reference evidence="1 2" key="2">
    <citation type="submission" date="2024-03" db="EMBL/GenBank/DDBJ databases">
        <title>The Genome Sequence of Enterococcus sp. DIV0205d.</title>
        <authorList>
            <consortium name="The Broad Institute Genomics Platform"/>
            <consortium name="The Broad Institute Microbial Omics Core"/>
            <consortium name="The Broad Institute Genomic Center for Infectious Diseases"/>
            <person name="Earl A."/>
            <person name="Manson A."/>
            <person name="Gilmore M."/>
            <person name="Schwartman J."/>
            <person name="Shea T."/>
            <person name="Abouelleil A."/>
            <person name="Cao P."/>
            <person name="Chapman S."/>
            <person name="Cusick C."/>
            <person name="Young S."/>
            <person name="Neafsey D."/>
            <person name="Nusbaum C."/>
            <person name="Birren B."/>
        </authorList>
    </citation>
    <scope>NUCLEOTIDE SEQUENCE [LARGE SCALE GENOMIC DNA]</scope>
    <source>
        <strain evidence="1 2">7F3_DIV0205</strain>
    </source>
</reference>
<dbReference type="InterPro" id="IPR029039">
    <property type="entry name" value="Flavoprotein-like_sf"/>
</dbReference>
<keyword evidence="2" id="KW-1185">Reference proteome</keyword>
<dbReference type="InterPro" id="IPR004465">
    <property type="entry name" value="RNR_NrdI"/>
</dbReference>
<dbReference type="PANTHER" id="PTHR37297">
    <property type="entry name" value="PROTEIN NRDI"/>
    <property type="match status" value="1"/>
</dbReference>
<dbReference type="SUPFAM" id="SSF52218">
    <property type="entry name" value="Flavoproteins"/>
    <property type="match status" value="1"/>
</dbReference>
<gene>
    <name evidence="1" type="ORF">A5821_000304</name>
</gene>
<dbReference type="PIRSF" id="PIRSF005087">
    <property type="entry name" value="NrdI"/>
    <property type="match status" value="1"/>
</dbReference>
<dbReference type="Proteomes" id="UP000194948">
    <property type="component" value="Chromosome"/>
</dbReference>
<dbReference type="Gene3D" id="3.40.50.360">
    <property type="match status" value="1"/>
</dbReference>
<proteinExistence type="predicted"/>
<dbReference type="Pfam" id="PF07972">
    <property type="entry name" value="Flavodoxin_NdrI"/>
    <property type="match status" value="1"/>
</dbReference>
<protein>
    <submittedName>
        <fullName evidence="1">NrdI protein</fullName>
    </submittedName>
</protein>
<evidence type="ECO:0000313" key="1">
    <source>
        <dbReference type="EMBL" id="WYJ99227.1"/>
    </source>
</evidence>
<dbReference type="NCBIfam" id="NF002714">
    <property type="entry name" value="PRK02551.1"/>
    <property type="match status" value="1"/>
</dbReference>
<dbReference type="GO" id="GO:0010181">
    <property type="term" value="F:FMN binding"/>
    <property type="evidence" value="ECO:0007669"/>
    <property type="project" value="InterPro"/>
</dbReference>
<dbReference type="EMBL" id="CP147244">
    <property type="protein sequence ID" value="WYJ99227.1"/>
    <property type="molecule type" value="Genomic_DNA"/>
</dbReference>
<dbReference type="PANTHER" id="PTHR37297:SF1">
    <property type="entry name" value="PROTEIN NRDI"/>
    <property type="match status" value="1"/>
</dbReference>
<name>A0AAQ3W9J1_9ENTE</name>
<accession>A0AAQ3W9J1</accession>
<organism evidence="1 2">
    <name type="scientific">Candidatus Enterococcus palustris</name>
    <dbReference type="NCBI Taxonomy" id="1834189"/>
    <lineage>
        <taxon>Bacteria</taxon>
        <taxon>Bacillati</taxon>
        <taxon>Bacillota</taxon>
        <taxon>Bacilli</taxon>
        <taxon>Lactobacillales</taxon>
        <taxon>Enterococcaceae</taxon>
        <taxon>Enterococcus</taxon>
    </lineage>
</organism>
<reference evidence="2" key="1">
    <citation type="submission" date="2017-05" db="EMBL/GenBank/DDBJ databases">
        <title>The Genome Sequence of EEnterococcus faecalis 9F2_4866.</title>
        <authorList>
            <consortium name="The Broad Institute Genomics Platform"/>
            <consortium name="The Broad Institute Genomic Center for Infectious Diseases"/>
            <person name="Earl A."/>
            <person name="Manson A."/>
            <person name="Schwartman J."/>
            <person name="Gilmore M."/>
            <person name="Abouelleil A."/>
            <person name="Cao P."/>
            <person name="Chapman S."/>
            <person name="Cusick C."/>
            <person name="Shea T."/>
            <person name="Young S."/>
            <person name="Neafsey D."/>
            <person name="Nusbaum C."/>
            <person name="Birren B."/>
        </authorList>
    </citation>
    <scope>NUCLEOTIDE SEQUENCE [LARGE SCALE GENOMIC DNA]</scope>
    <source>
        <strain evidence="2">7F3_DIV0205</strain>
    </source>
</reference>